<evidence type="ECO:0000313" key="6">
    <source>
        <dbReference type="Proteomes" id="UP001145050"/>
    </source>
</evidence>
<dbReference type="Proteomes" id="UP001145050">
    <property type="component" value="Unassembled WGS sequence"/>
</dbReference>
<gene>
    <name evidence="5" type="ORF">NC797_05870</name>
</gene>
<dbReference type="PROSITE" id="PS51459">
    <property type="entry name" value="FIDO"/>
    <property type="match status" value="1"/>
</dbReference>
<evidence type="ECO:0000259" key="4">
    <source>
        <dbReference type="PROSITE" id="PS51459"/>
    </source>
</evidence>
<evidence type="ECO:0000313" key="5">
    <source>
        <dbReference type="EMBL" id="MDC3424035.1"/>
    </source>
</evidence>
<dbReference type="PANTHER" id="PTHR13504:SF38">
    <property type="entry name" value="FIDO DOMAIN-CONTAINING PROTEIN"/>
    <property type="match status" value="1"/>
</dbReference>
<reference evidence="5" key="1">
    <citation type="submission" date="2022-06" db="EMBL/GenBank/DDBJ databases">
        <title>Aquibacillus sp. a new bacterium isolated from soil saline samples.</title>
        <authorList>
            <person name="Galisteo C."/>
            <person name="De La Haba R."/>
            <person name="Sanchez-Porro C."/>
            <person name="Ventosa A."/>
        </authorList>
    </citation>
    <scope>NUCLEOTIDE SEQUENCE</scope>
    <source>
        <strain evidence="5">3ASR75-11</strain>
    </source>
</reference>
<dbReference type="Gene3D" id="1.10.3290.10">
    <property type="entry name" value="Fido-like domain"/>
    <property type="match status" value="1"/>
</dbReference>
<feature type="binding site" evidence="2">
    <location>
        <begin position="238"/>
        <end position="239"/>
    </location>
    <ligand>
        <name>ATP</name>
        <dbReference type="ChEBI" id="CHEBI:30616"/>
    </ligand>
</feature>
<dbReference type="AlphaFoldDB" id="A0A9X3WRJ8"/>
<dbReference type="InterPro" id="IPR040198">
    <property type="entry name" value="Fido_containing"/>
</dbReference>
<sequence length="350" mass="40121">MRNYDYISLKKLLLPMETVSLISKINEYKGKQELYKQQAPQVLKTLKDVAVIQSTKASNAIEGIIITDKRLKGLMENKTSPFDRSEGEIAGYRDVLNLVHASFEGIPINPNVILQLHRQLFHYIATEGGKWKNVDNVISKHLPDGKKFVRFVPVSSSETPEAIDSLCHELNERMSKEDIEPLILISLFILDFLSIHPFNDGNGRMARILTLLLLYKFGYEVGRYISLEKIIENTKESYYETLRLSSQGWHENENENDIFPWVNYILGTFVAAYKELESRVGIVQTGKGNKAARIKKYIENKTGFFTKEEIRKACPDVSESTINRVLNELKDQNLIEPTGLGRNAKWKKNH</sequence>
<dbReference type="InterPro" id="IPR003812">
    <property type="entry name" value="Fido"/>
</dbReference>
<evidence type="ECO:0000256" key="1">
    <source>
        <dbReference type="PIRSR" id="PIRSR640198-1"/>
    </source>
</evidence>
<dbReference type="RefSeq" id="WP_272435840.1">
    <property type="nucleotide sequence ID" value="NZ_JAMQKB010000004.1"/>
</dbReference>
<keyword evidence="2" id="KW-0067">ATP-binding</keyword>
<feature type="domain" description="Fido" evidence="4">
    <location>
        <begin position="108"/>
        <end position="267"/>
    </location>
</feature>
<name>A0A9X3WRJ8_9BACI</name>
<dbReference type="EMBL" id="JAMQKB010000004">
    <property type="protein sequence ID" value="MDC3424035.1"/>
    <property type="molecule type" value="Genomic_DNA"/>
</dbReference>
<feature type="active site" evidence="1">
    <location>
        <position position="196"/>
    </location>
</feature>
<keyword evidence="6" id="KW-1185">Reference proteome</keyword>
<dbReference type="Gene3D" id="1.10.10.10">
    <property type="entry name" value="Winged helix-like DNA-binding domain superfamily/Winged helix DNA-binding domain"/>
    <property type="match status" value="1"/>
</dbReference>
<dbReference type="GO" id="GO:0005524">
    <property type="term" value="F:ATP binding"/>
    <property type="evidence" value="ECO:0007669"/>
    <property type="project" value="UniProtKB-KW"/>
</dbReference>
<dbReference type="PANTHER" id="PTHR13504">
    <property type="entry name" value="FIDO DOMAIN-CONTAINING PROTEIN DDB_G0283145"/>
    <property type="match status" value="1"/>
</dbReference>
<organism evidence="5 6">
    <name type="scientific">Terrihalobacillus insolitus</name>
    <dbReference type="NCBI Taxonomy" id="2950438"/>
    <lineage>
        <taxon>Bacteria</taxon>
        <taxon>Bacillati</taxon>
        <taxon>Bacillota</taxon>
        <taxon>Bacilli</taxon>
        <taxon>Bacillales</taxon>
        <taxon>Bacillaceae</taxon>
        <taxon>Terrihalobacillus</taxon>
    </lineage>
</organism>
<dbReference type="InterPro" id="IPR036597">
    <property type="entry name" value="Fido-like_dom_sf"/>
</dbReference>
<feature type="binding site" evidence="2">
    <location>
        <position position="254"/>
    </location>
    <ligand>
        <name>ATP</name>
        <dbReference type="ChEBI" id="CHEBI:30616"/>
    </ligand>
</feature>
<dbReference type="InterPro" id="IPR036388">
    <property type="entry name" value="WH-like_DNA-bd_sf"/>
</dbReference>
<dbReference type="Pfam" id="PF02661">
    <property type="entry name" value="Fic"/>
    <property type="match status" value="1"/>
</dbReference>
<keyword evidence="2" id="KW-0547">Nucleotide-binding</keyword>
<feature type="site" description="Important for autoinhibition of adenylyltransferase activity" evidence="3">
    <location>
        <position position="62"/>
    </location>
</feature>
<evidence type="ECO:0000256" key="3">
    <source>
        <dbReference type="PIRSR" id="PIRSR640198-3"/>
    </source>
</evidence>
<accession>A0A9X3WRJ8</accession>
<protein>
    <submittedName>
        <fullName evidence="5">Fic family protein</fullName>
    </submittedName>
</protein>
<comment type="caution">
    <text evidence="5">The sequence shown here is derived from an EMBL/GenBank/DDBJ whole genome shotgun (WGS) entry which is preliminary data.</text>
</comment>
<proteinExistence type="predicted"/>
<dbReference type="SUPFAM" id="SSF140931">
    <property type="entry name" value="Fic-like"/>
    <property type="match status" value="1"/>
</dbReference>
<evidence type="ECO:0000256" key="2">
    <source>
        <dbReference type="PIRSR" id="PIRSR640198-2"/>
    </source>
</evidence>
<feature type="binding site" evidence="2">
    <location>
        <begin position="200"/>
        <end position="207"/>
    </location>
    <ligand>
        <name>ATP</name>
        <dbReference type="ChEBI" id="CHEBI:30616"/>
    </ligand>
</feature>